<feature type="transmembrane region" description="Helical" evidence="7">
    <location>
        <begin position="292"/>
        <end position="319"/>
    </location>
</feature>
<evidence type="ECO:0000259" key="9">
    <source>
        <dbReference type="PROSITE" id="PS50929"/>
    </source>
</evidence>
<dbReference type="Gene3D" id="1.20.1560.10">
    <property type="entry name" value="ABC transporter type 1, transmembrane domain"/>
    <property type="match status" value="1"/>
</dbReference>
<dbReference type="Gene3D" id="3.40.50.300">
    <property type="entry name" value="P-loop containing nucleotide triphosphate hydrolases"/>
    <property type="match status" value="1"/>
</dbReference>
<keyword evidence="2 7" id="KW-0812">Transmembrane</keyword>
<dbReference type="PROSITE" id="PS50893">
    <property type="entry name" value="ABC_TRANSPORTER_2"/>
    <property type="match status" value="1"/>
</dbReference>
<keyword evidence="4 10" id="KW-0067">ATP-binding</keyword>
<dbReference type="AlphaFoldDB" id="A0A0V7ZP66"/>
<dbReference type="OrthoDB" id="501491at2"/>
<dbReference type="InterPro" id="IPR017871">
    <property type="entry name" value="ABC_transporter-like_CS"/>
</dbReference>
<evidence type="ECO:0000256" key="2">
    <source>
        <dbReference type="ARBA" id="ARBA00022692"/>
    </source>
</evidence>
<evidence type="ECO:0000256" key="3">
    <source>
        <dbReference type="ARBA" id="ARBA00022741"/>
    </source>
</evidence>
<dbReference type="GO" id="GO:0016887">
    <property type="term" value="F:ATP hydrolysis activity"/>
    <property type="evidence" value="ECO:0007669"/>
    <property type="project" value="InterPro"/>
</dbReference>
<feature type="transmembrane region" description="Helical" evidence="7">
    <location>
        <begin position="169"/>
        <end position="191"/>
    </location>
</feature>
<dbReference type="GO" id="GO:0140359">
    <property type="term" value="F:ABC-type transporter activity"/>
    <property type="evidence" value="ECO:0007669"/>
    <property type="project" value="InterPro"/>
</dbReference>
<dbReference type="SUPFAM" id="SSF52540">
    <property type="entry name" value="P-loop containing nucleoside triphosphate hydrolases"/>
    <property type="match status" value="1"/>
</dbReference>
<evidence type="ECO:0000256" key="5">
    <source>
        <dbReference type="ARBA" id="ARBA00022989"/>
    </source>
</evidence>
<protein>
    <submittedName>
        <fullName evidence="10">ABC transporter ATP-binding protein</fullName>
    </submittedName>
</protein>
<accession>A0A0V7ZP66</accession>
<dbReference type="Pfam" id="PF00005">
    <property type="entry name" value="ABC_tran"/>
    <property type="match status" value="1"/>
</dbReference>
<comment type="subcellular location">
    <subcellularLocation>
        <location evidence="1">Cell membrane</location>
        <topology evidence="1">Multi-pass membrane protein</topology>
    </subcellularLocation>
</comment>
<dbReference type="EMBL" id="LMTZ01000096">
    <property type="protein sequence ID" value="KST66484.1"/>
    <property type="molecule type" value="Genomic_DNA"/>
</dbReference>
<evidence type="ECO:0000256" key="1">
    <source>
        <dbReference type="ARBA" id="ARBA00004651"/>
    </source>
</evidence>
<dbReference type="Proteomes" id="UP000053372">
    <property type="component" value="Unassembled WGS sequence"/>
</dbReference>
<feature type="transmembrane region" description="Helical" evidence="7">
    <location>
        <begin position="43"/>
        <end position="65"/>
    </location>
</feature>
<dbReference type="PROSITE" id="PS50929">
    <property type="entry name" value="ABC_TM1F"/>
    <property type="match status" value="1"/>
</dbReference>
<evidence type="ECO:0000259" key="8">
    <source>
        <dbReference type="PROSITE" id="PS50893"/>
    </source>
</evidence>
<dbReference type="NCBIfam" id="NF045513">
    <property type="entry name" value="HepA_fam_ABC"/>
    <property type="match status" value="1"/>
</dbReference>
<dbReference type="InterPro" id="IPR011527">
    <property type="entry name" value="ABC1_TM_dom"/>
</dbReference>
<evidence type="ECO:0000313" key="11">
    <source>
        <dbReference type="Proteomes" id="UP000053372"/>
    </source>
</evidence>
<dbReference type="FunFam" id="3.40.50.300:FF:000218">
    <property type="entry name" value="Multidrug ABC transporter ATP-binding protein"/>
    <property type="match status" value="1"/>
</dbReference>
<sequence>MSLKITKSARNLIKKLVKATSFWQDNYLILREFKSFRRITIKAIVFSIIAATFEGFSIGFLLNFLQQLTSNGASETGIAWLDILIQNYAPGIEPIYIISFLILLSTWIRATANYFGGIYTETAQLTLADRLRKRIFDQLQALPLSYFTEARCGELVNTMTTEIERLKQIFGGSSFVFTRASVVTVYFIIMFRISWEMSILSMMIFGLLAVGISTLNRKVRETSFGISDANGKLNSTSLEFINGIQTVHASATQEYERQRFYKISHQLLDASVNVVRAWAVVKPIAESIGTTVLISLIVLSISLFTLPAASLLLFFFILARTVPALQDINGTLALISTLGGSMENIKELLRSDNKIYFENGKVPFTGLKRSIDLVGTDFSYDPRNPVLQNISLVIERGKMTALVGKSGSGKTTLAGLIPRFHDVTGGQVLFDGVDVRQFDVDSLRRKMAVVSQHTFIFNTSVRDNIAYGVFDATEKQIHEAARLANALDFIEEMPNGFDTVLGDRGARLSGGQQQRIAIARALLRNPEILILDEATSALDSVSESLIQDSLEKLAVGRTVIAIAHRLSTIAKADKVVVLEQGRVVEQGSYQELLQERGALWEYHCKQHELSQASL</sequence>
<keyword evidence="6 7" id="KW-0472">Membrane</keyword>
<organism evidence="10 11">
    <name type="scientific">Mastigocoleus testarum BC008</name>
    <dbReference type="NCBI Taxonomy" id="371196"/>
    <lineage>
        <taxon>Bacteria</taxon>
        <taxon>Bacillati</taxon>
        <taxon>Cyanobacteriota</taxon>
        <taxon>Cyanophyceae</taxon>
        <taxon>Nostocales</taxon>
        <taxon>Hapalosiphonaceae</taxon>
        <taxon>Mastigocoleus</taxon>
    </lineage>
</organism>
<dbReference type="InterPro" id="IPR003439">
    <property type="entry name" value="ABC_transporter-like_ATP-bd"/>
</dbReference>
<feature type="domain" description="ABC transporter" evidence="8">
    <location>
        <begin position="368"/>
        <end position="605"/>
    </location>
</feature>
<dbReference type="Pfam" id="PF00664">
    <property type="entry name" value="ABC_membrane"/>
    <property type="match status" value="1"/>
</dbReference>
<gene>
    <name evidence="10" type="ORF">BC008_42905</name>
</gene>
<dbReference type="InterPro" id="IPR003593">
    <property type="entry name" value="AAA+_ATPase"/>
</dbReference>
<keyword evidence="3" id="KW-0547">Nucleotide-binding</keyword>
<dbReference type="InterPro" id="IPR036640">
    <property type="entry name" value="ABC1_TM_sf"/>
</dbReference>
<dbReference type="SMART" id="SM00382">
    <property type="entry name" value="AAA"/>
    <property type="match status" value="1"/>
</dbReference>
<feature type="domain" description="ABC transmembrane type-1" evidence="9">
    <location>
        <begin position="43"/>
        <end position="337"/>
    </location>
</feature>
<evidence type="ECO:0000256" key="7">
    <source>
        <dbReference type="SAM" id="Phobius"/>
    </source>
</evidence>
<dbReference type="InterPro" id="IPR039421">
    <property type="entry name" value="Type_1_exporter"/>
</dbReference>
<proteinExistence type="predicted"/>
<dbReference type="GO" id="GO:0005886">
    <property type="term" value="C:plasma membrane"/>
    <property type="evidence" value="ECO:0007669"/>
    <property type="project" value="UniProtKB-SubCell"/>
</dbReference>
<dbReference type="PANTHER" id="PTHR24221">
    <property type="entry name" value="ATP-BINDING CASSETTE SUB-FAMILY B"/>
    <property type="match status" value="1"/>
</dbReference>
<feature type="transmembrane region" description="Helical" evidence="7">
    <location>
        <begin position="197"/>
        <end position="215"/>
    </location>
</feature>
<dbReference type="GO" id="GO:0005524">
    <property type="term" value="F:ATP binding"/>
    <property type="evidence" value="ECO:0007669"/>
    <property type="project" value="UniProtKB-KW"/>
</dbReference>
<dbReference type="RefSeq" id="WP_027840280.1">
    <property type="nucleotide sequence ID" value="NZ_LMTZ01000096.1"/>
</dbReference>
<evidence type="ECO:0000256" key="4">
    <source>
        <dbReference type="ARBA" id="ARBA00022840"/>
    </source>
</evidence>
<comment type="caution">
    <text evidence="10">The sequence shown here is derived from an EMBL/GenBank/DDBJ whole genome shotgun (WGS) entry which is preliminary data.</text>
</comment>
<dbReference type="SUPFAM" id="SSF90123">
    <property type="entry name" value="ABC transporter transmembrane region"/>
    <property type="match status" value="1"/>
</dbReference>
<evidence type="ECO:0000313" key="10">
    <source>
        <dbReference type="EMBL" id="KST66484.1"/>
    </source>
</evidence>
<dbReference type="PROSITE" id="PS00211">
    <property type="entry name" value="ABC_TRANSPORTER_1"/>
    <property type="match status" value="1"/>
</dbReference>
<evidence type="ECO:0000256" key="6">
    <source>
        <dbReference type="ARBA" id="ARBA00023136"/>
    </source>
</evidence>
<reference evidence="10 11" key="1">
    <citation type="journal article" date="2015" name="Genome Announc.">
        <title>Draft Genome of the Euendolithic (true boring) Cyanobacterium Mastigocoleus testarum strain BC008.</title>
        <authorList>
            <person name="Guida B.S."/>
            <person name="Garcia-Pichel F."/>
        </authorList>
    </citation>
    <scope>NUCLEOTIDE SEQUENCE [LARGE SCALE GENOMIC DNA]</scope>
    <source>
        <strain evidence="10 11">BC008</strain>
    </source>
</reference>
<keyword evidence="11" id="KW-1185">Reference proteome</keyword>
<keyword evidence="5 7" id="KW-1133">Transmembrane helix</keyword>
<feature type="transmembrane region" description="Helical" evidence="7">
    <location>
        <begin position="85"/>
        <end position="104"/>
    </location>
</feature>
<dbReference type="PANTHER" id="PTHR24221:SF654">
    <property type="entry name" value="ATP-BINDING CASSETTE SUB-FAMILY B MEMBER 6"/>
    <property type="match status" value="1"/>
</dbReference>
<name>A0A0V7ZP66_9CYAN</name>
<dbReference type="GO" id="GO:0034040">
    <property type="term" value="F:ATPase-coupled lipid transmembrane transporter activity"/>
    <property type="evidence" value="ECO:0007669"/>
    <property type="project" value="TreeGrafter"/>
</dbReference>
<dbReference type="InterPro" id="IPR027417">
    <property type="entry name" value="P-loop_NTPase"/>
</dbReference>